<sequence length="132" mass="14873">MLERIASWGAQERRTNETQVDVLVHSVMSHLSRLLNTRQGSVQIDPLFGVPDFTNLAGTTAMGSTREIEEEIRRMVLRYEPRIKSPRVTLNREKTDVLAIRFALEGALEVDDREIPLRISTTVGANGRVSVD</sequence>
<reference evidence="2 3" key="2">
    <citation type="journal article" date="2018" name="Int. J. Syst. Evol. Microbiol.">
        <title>Burkholderia insecticola sp. nov., a gut symbiotic bacterium of the bean bug Riptortus pedestris.</title>
        <authorList>
            <person name="Takeshita K."/>
            <person name="Tamaki H."/>
            <person name="Ohbayashi T."/>
            <person name="Meng X.-Y."/>
            <person name="Sone T."/>
            <person name="Mitani Y."/>
            <person name="Peeters C."/>
            <person name="Kikuchi Y."/>
            <person name="Vandamme P."/>
        </authorList>
    </citation>
    <scope>NUCLEOTIDE SEQUENCE [LARGE SCALE GENOMIC DNA]</scope>
    <source>
        <strain evidence="2">RPE64</strain>
    </source>
</reference>
<dbReference type="NCBIfam" id="TIGR03357">
    <property type="entry name" value="VI_zyme"/>
    <property type="match status" value="1"/>
</dbReference>
<dbReference type="KEGG" id="buo:BRPE64_CCDS04710"/>
<gene>
    <name evidence="2" type="ORF">BRPE64_CCDS04710</name>
</gene>
<dbReference type="PANTHER" id="PTHR38595">
    <property type="entry name" value="CYTOPLASMIC PROTEIN-RELATED"/>
    <property type="match status" value="1"/>
</dbReference>
<dbReference type="InterPro" id="IPR053176">
    <property type="entry name" value="T6SS_TssE1-like"/>
</dbReference>
<dbReference type="PANTHER" id="PTHR38595:SF2">
    <property type="entry name" value="TYPE VI SECRETION SYSTEM BASEPLATE SUBUNIT TSSE"/>
    <property type="match status" value="1"/>
</dbReference>
<feature type="domain" description="IraD/Gp25-like" evidence="1">
    <location>
        <begin position="24"/>
        <end position="111"/>
    </location>
</feature>
<dbReference type="Proteomes" id="UP000013966">
    <property type="component" value="Chromosome 3"/>
</dbReference>
<evidence type="ECO:0000313" key="2">
    <source>
        <dbReference type="EMBL" id="BAN26554.1"/>
    </source>
</evidence>
<dbReference type="PATRIC" id="fig|758793.3.peg.4787"/>
<accession>R4WPP5</accession>
<name>R4WPP5_9BURK</name>
<dbReference type="InterPro" id="IPR017737">
    <property type="entry name" value="TssE1-like"/>
</dbReference>
<evidence type="ECO:0000259" key="1">
    <source>
        <dbReference type="Pfam" id="PF04965"/>
    </source>
</evidence>
<dbReference type="STRING" id="758793.BRPE64_CCDS04710"/>
<dbReference type="EMBL" id="AP013060">
    <property type="protein sequence ID" value="BAN26554.1"/>
    <property type="molecule type" value="Genomic_DNA"/>
</dbReference>
<evidence type="ECO:0000313" key="3">
    <source>
        <dbReference type="Proteomes" id="UP000013966"/>
    </source>
</evidence>
<dbReference type="HOGENOM" id="CLU_132637_2_0_4"/>
<dbReference type="SUPFAM" id="SSF160719">
    <property type="entry name" value="gpW/gp25-like"/>
    <property type="match status" value="1"/>
</dbReference>
<reference evidence="2 3" key="1">
    <citation type="journal article" date="2013" name="Genome Announc.">
        <title>Complete Genome Sequence of Burkholderia sp. Strain RPE64, Bacterial Symbiont of the Bean Bug Riptortus pedestris.</title>
        <authorList>
            <person name="Shibata T.F."/>
            <person name="Maeda T."/>
            <person name="Nikoh N."/>
            <person name="Yamaguchi K."/>
            <person name="Oshima K."/>
            <person name="Hattori M."/>
            <person name="Nishiyama T."/>
            <person name="Hasebe M."/>
            <person name="Fukatsu T."/>
            <person name="Kikuchi Y."/>
            <person name="Shigenobu S."/>
        </authorList>
    </citation>
    <scope>NUCLEOTIDE SEQUENCE [LARGE SCALE GENOMIC DNA]</scope>
</reference>
<dbReference type="Gene3D" id="3.10.450.40">
    <property type="match status" value="1"/>
</dbReference>
<dbReference type="AlphaFoldDB" id="R4WPP5"/>
<proteinExistence type="predicted"/>
<organism evidence="2 3">
    <name type="scientific">Caballeronia insecticola</name>
    <dbReference type="NCBI Taxonomy" id="758793"/>
    <lineage>
        <taxon>Bacteria</taxon>
        <taxon>Pseudomonadati</taxon>
        <taxon>Pseudomonadota</taxon>
        <taxon>Betaproteobacteria</taxon>
        <taxon>Burkholderiales</taxon>
        <taxon>Burkholderiaceae</taxon>
        <taxon>Caballeronia</taxon>
    </lineage>
</organism>
<dbReference type="InterPro" id="IPR007048">
    <property type="entry name" value="IraD/Gp25-like"/>
</dbReference>
<keyword evidence="3" id="KW-1185">Reference proteome</keyword>
<protein>
    <recommendedName>
        <fullName evidence="1">IraD/Gp25-like domain-containing protein</fullName>
    </recommendedName>
</protein>
<dbReference type="Pfam" id="PF04965">
    <property type="entry name" value="GPW_gp25"/>
    <property type="match status" value="1"/>
</dbReference>